<dbReference type="InterPro" id="IPR051706">
    <property type="entry name" value="Glycosyltransferase_domain"/>
</dbReference>
<dbReference type="RefSeq" id="WP_062445982.1">
    <property type="nucleotide sequence ID" value="NZ_BMCJ01000003.1"/>
</dbReference>
<dbReference type="PANTHER" id="PTHR32385">
    <property type="entry name" value="MANNOSYL PHOSPHORYLINOSITOL CERAMIDE SYNTHASE"/>
    <property type="match status" value="1"/>
</dbReference>
<name>A0ABQ1P8Z1_9BACI</name>
<evidence type="ECO:0000256" key="1">
    <source>
        <dbReference type="ARBA" id="ARBA00022679"/>
    </source>
</evidence>
<dbReference type="InterPro" id="IPR007577">
    <property type="entry name" value="GlycoTrfase_DXD_sugar-bd_CS"/>
</dbReference>
<proteinExistence type="predicted"/>
<dbReference type="Pfam" id="PF04488">
    <property type="entry name" value="Gly_transf_sug"/>
    <property type="match status" value="1"/>
</dbReference>
<comment type="caution">
    <text evidence="2">The sequence shown here is derived from an EMBL/GenBank/DDBJ whole genome shotgun (WGS) entry which is preliminary data.</text>
</comment>
<dbReference type="PANTHER" id="PTHR32385:SF15">
    <property type="entry name" value="INOSITOL PHOSPHOCERAMIDE MANNOSYLTRANSFERASE 1"/>
    <property type="match status" value="1"/>
</dbReference>
<dbReference type="InterPro" id="IPR029044">
    <property type="entry name" value="Nucleotide-diphossugar_trans"/>
</dbReference>
<reference evidence="3" key="1">
    <citation type="journal article" date="2019" name="Int. J. Syst. Evol. Microbiol.">
        <title>The Global Catalogue of Microorganisms (GCM) 10K type strain sequencing project: providing services to taxonomists for standard genome sequencing and annotation.</title>
        <authorList>
            <consortium name="The Broad Institute Genomics Platform"/>
            <consortium name="The Broad Institute Genome Sequencing Center for Infectious Disease"/>
            <person name="Wu L."/>
            <person name="Ma J."/>
        </authorList>
    </citation>
    <scope>NUCLEOTIDE SEQUENCE [LARGE SCALE GENOMIC DNA]</scope>
    <source>
        <strain evidence="3">CCM 7282</strain>
    </source>
</reference>
<evidence type="ECO:0000313" key="2">
    <source>
        <dbReference type="EMBL" id="GGC89151.1"/>
    </source>
</evidence>
<keyword evidence="1" id="KW-0808">Transferase</keyword>
<evidence type="ECO:0000313" key="3">
    <source>
        <dbReference type="Proteomes" id="UP000619534"/>
    </source>
</evidence>
<sequence>MKYLNFSEVAESDSLRSKYMFENVFRREALDTNSSNSYGGIPKHLIQYWDDAIIPEDVKKVMDTWTKSGLPKIVFDKKSAGKFISDNFSDKFSEAYERCIHPAMRSDYFRLCYLYKNGGFYVDVDDKFNDVCLNFLFENNNLKVSPLCYDLSADQMVEINHFYYNSEEANPNYIYYVNNDPILAPAKHPLIGLALDRATYNLLNEATNLKQIQSVSGPGNFSASVVQFFLNNENTNSPLPFELIKNWDEISTPQWNLMYREDQRNWRIWSGESM</sequence>
<evidence type="ECO:0008006" key="4">
    <source>
        <dbReference type="Google" id="ProtNLM"/>
    </source>
</evidence>
<accession>A0ABQ1P8Z1</accession>
<keyword evidence="3" id="KW-1185">Reference proteome</keyword>
<gene>
    <name evidence="2" type="ORF">GCM10007216_19910</name>
</gene>
<dbReference type="SUPFAM" id="SSF53448">
    <property type="entry name" value="Nucleotide-diphospho-sugar transferases"/>
    <property type="match status" value="1"/>
</dbReference>
<protein>
    <recommendedName>
        <fullName evidence="4">Glycosyl transferase-like sugar-binding protein</fullName>
    </recommendedName>
</protein>
<organism evidence="2 3">
    <name type="scientific">Thalassobacillus devorans</name>
    <dbReference type="NCBI Taxonomy" id="279813"/>
    <lineage>
        <taxon>Bacteria</taxon>
        <taxon>Bacillati</taxon>
        <taxon>Bacillota</taxon>
        <taxon>Bacilli</taxon>
        <taxon>Bacillales</taxon>
        <taxon>Bacillaceae</taxon>
        <taxon>Thalassobacillus</taxon>
    </lineage>
</organism>
<dbReference type="Proteomes" id="UP000619534">
    <property type="component" value="Unassembled WGS sequence"/>
</dbReference>
<dbReference type="Gene3D" id="3.90.550.20">
    <property type="match status" value="1"/>
</dbReference>
<dbReference type="EMBL" id="BMCJ01000003">
    <property type="protein sequence ID" value="GGC89151.1"/>
    <property type="molecule type" value="Genomic_DNA"/>
</dbReference>